<dbReference type="InterPro" id="IPR000477">
    <property type="entry name" value="RT_dom"/>
</dbReference>
<proteinExistence type="predicted"/>
<keyword evidence="3" id="KW-1185">Reference proteome</keyword>
<accession>A0AAE0E9S6</accession>
<gene>
    <name evidence="2" type="ORF">Dsin_013802</name>
</gene>
<evidence type="ECO:0000313" key="2">
    <source>
        <dbReference type="EMBL" id="KAK3219832.1"/>
    </source>
</evidence>
<dbReference type="Proteomes" id="UP001281410">
    <property type="component" value="Unassembled WGS sequence"/>
</dbReference>
<dbReference type="Pfam" id="PF00078">
    <property type="entry name" value="RVT_1"/>
    <property type="match status" value="1"/>
</dbReference>
<dbReference type="SUPFAM" id="SSF56672">
    <property type="entry name" value="DNA/RNA polymerases"/>
    <property type="match status" value="1"/>
</dbReference>
<feature type="domain" description="Reverse transcriptase" evidence="1">
    <location>
        <begin position="1"/>
        <end position="174"/>
    </location>
</feature>
<sequence>MFFAWKIDLAKAYDRLQWSFIKNVIMEVGISSSLVELIIWCVTSVQYQVILNGEMSEQFTHRCGIRQGIPPSPYLLVLCTEKLSHLITQKVHSGMWKCVKISRGPIISHIFFADDLILFGQATIPQADLIRGCLKEFCNLSGQQISFSKFRVFCSTKIKEGVARILLRFLVHLLLEI</sequence>
<organism evidence="2 3">
    <name type="scientific">Dipteronia sinensis</name>
    <dbReference type="NCBI Taxonomy" id="43782"/>
    <lineage>
        <taxon>Eukaryota</taxon>
        <taxon>Viridiplantae</taxon>
        <taxon>Streptophyta</taxon>
        <taxon>Embryophyta</taxon>
        <taxon>Tracheophyta</taxon>
        <taxon>Spermatophyta</taxon>
        <taxon>Magnoliopsida</taxon>
        <taxon>eudicotyledons</taxon>
        <taxon>Gunneridae</taxon>
        <taxon>Pentapetalae</taxon>
        <taxon>rosids</taxon>
        <taxon>malvids</taxon>
        <taxon>Sapindales</taxon>
        <taxon>Sapindaceae</taxon>
        <taxon>Hippocastanoideae</taxon>
        <taxon>Acereae</taxon>
        <taxon>Dipteronia</taxon>
    </lineage>
</organism>
<name>A0AAE0E9S6_9ROSI</name>
<protein>
    <recommendedName>
        <fullName evidence="1">Reverse transcriptase domain-containing protein</fullName>
    </recommendedName>
</protein>
<dbReference type="InterPro" id="IPR043502">
    <property type="entry name" value="DNA/RNA_pol_sf"/>
</dbReference>
<evidence type="ECO:0000313" key="3">
    <source>
        <dbReference type="Proteomes" id="UP001281410"/>
    </source>
</evidence>
<reference evidence="2" key="1">
    <citation type="journal article" date="2023" name="Plant J.">
        <title>Genome sequences and population genomics provide insights into the demographic history, inbreeding, and mutation load of two 'living fossil' tree species of Dipteronia.</title>
        <authorList>
            <person name="Feng Y."/>
            <person name="Comes H.P."/>
            <person name="Chen J."/>
            <person name="Zhu S."/>
            <person name="Lu R."/>
            <person name="Zhang X."/>
            <person name="Li P."/>
            <person name="Qiu J."/>
            <person name="Olsen K.M."/>
            <person name="Qiu Y."/>
        </authorList>
    </citation>
    <scope>NUCLEOTIDE SEQUENCE</scope>
    <source>
        <strain evidence="2">NBL</strain>
    </source>
</reference>
<dbReference type="PROSITE" id="PS50878">
    <property type="entry name" value="RT_POL"/>
    <property type="match status" value="1"/>
</dbReference>
<dbReference type="PANTHER" id="PTHR19446">
    <property type="entry name" value="REVERSE TRANSCRIPTASES"/>
    <property type="match status" value="1"/>
</dbReference>
<evidence type="ECO:0000259" key="1">
    <source>
        <dbReference type="PROSITE" id="PS50878"/>
    </source>
</evidence>
<comment type="caution">
    <text evidence="2">The sequence shown here is derived from an EMBL/GenBank/DDBJ whole genome shotgun (WGS) entry which is preliminary data.</text>
</comment>
<dbReference type="AlphaFoldDB" id="A0AAE0E9S6"/>
<dbReference type="EMBL" id="JANJYJ010000004">
    <property type="protein sequence ID" value="KAK3219832.1"/>
    <property type="molecule type" value="Genomic_DNA"/>
</dbReference>